<organism evidence="1 2">
    <name type="scientific">Portunus trituberculatus</name>
    <name type="common">Swimming crab</name>
    <name type="synonym">Neptunus trituberculatus</name>
    <dbReference type="NCBI Taxonomy" id="210409"/>
    <lineage>
        <taxon>Eukaryota</taxon>
        <taxon>Metazoa</taxon>
        <taxon>Ecdysozoa</taxon>
        <taxon>Arthropoda</taxon>
        <taxon>Crustacea</taxon>
        <taxon>Multicrustacea</taxon>
        <taxon>Malacostraca</taxon>
        <taxon>Eumalacostraca</taxon>
        <taxon>Eucarida</taxon>
        <taxon>Decapoda</taxon>
        <taxon>Pleocyemata</taxon>
        <taxon>Brachyura</taxon>
        <taxon>Eubrachyura</taxon>
        <taxon>Portunoidea</taxon>
        <taxon>Portunidae</taxon>
        <taxon>Portuninae</taxon>
        <taxon>Portunus</taxon>
    </lineage>
</organism>
<protein>
    <submittedName>
        <fullName evidence="1">Uncharacterized protein</fullName>
    </submittedName>
</protein>
<gene>
    <name evidence="1" type="ORF">E2C01_005355</name>
</gene>
<proteinExistence type="predicted"/>
<evidence type="ECO:0000313" key="1">
    <source>
        <dbReference type="EMBL" id="MPC12652.1"/>
    </source>
</evidence>
<dbReference type="EMBL" id="VSRR010000228">
    <property type="protein sequence ID" value="MPC12652.1"/>
    <property type="molecule type" value="Genomic_DNA"/>
</dbReference>
<keyword evidence="2" id="KW-1185">Reference proteome</keyword>
<accession>A0A5B7CSK4</accession>
<sequence length="40" mass="4558">MDKVVSVVSGKCPRVGSNPTTYLFETMPFVKWFKVTYMSP</sequence>
<reference evidence="1 2" key="1">
    <citation type="submission" date="2019-05" db="EMBL/GenBank/DDBJ databases">
        <title>Another draft genome of Portunus trituberculatus and its Hox gene families provides insights of decapod evolution.</title>
        <authorList>
            <person name="Jeong J.-H."/>
            <person name="Song I."/>
            <person name="Kim S."/>
            <person name="Choi T."/>
            <person name="Kim D."/>
            <person name="Ryu S."/>
            <person name="Kim W."/>
        </authorList>
    </citation>
    <scope>NUCLEOTIDE SEQUENCE [LARGE SCALE GENOMIC DNA]</scope>
    <source>
        <tissue evidence="1">Muscle</tissue>
    </source>
</reference>
<name>A0A5B7CSK4_PORTR</name>
<dbReference type="AlphaFoldDB" id="A0A5B7CSK4"/>
<comment type="caution">
    <text evidence="1">The sequence shown here is derived from an EMBL/GenBank/DDBJ whole genome shotgun (WGS) entry which is preliminary data.</text>
</comment>
<evidence type="ECO:0000313" key="2">
    <source>
        <dbReference type="Proteomes" id="UP000324222"/>
    </source>
</evidence>
<dbReference type="Proteomes" id="UP000324222">
    <property type="component" value="Unassembled WGS sequence"/>
</dbReference>